<dbReference type="Gene3D" id="2.40.50.230">
    <property type="entry name" value="Gp5 N-terminal domain"/>
    <property type="match status" value="1"/>
</dbReference>
<proteinExistence type="predicted"/>
<dbReference type="RefSeq" id="WP_133241062.1">
    <property type="nucleotide sequence ID" value="NZ_JADDHZ010000008.1"/>
</dbReference>
<evidence type="ECO:0000313" key="1">
    <source>
        <dbReference type="EMBL" id="EDH5176352.1"/>
    </source>
</evidence>
<name>A0A5I6H8W2_SALET</name>
<dbReference type="AlphaFoldDB" id="A0A5I6H8W2"/>
<sequence length="283" mass="29460">MRAVSQVSSMLAQETGAMLFALEAKIISVEGGRGTVKPTVKRWFDDNDEPTEYPEVDDVRLLSLVWNEGKTGVTGQIKAGDPCLLIALSHGDGDAPDHKSLSNCVALCGFSDESIKPFPGVDALTLFHDQAYVTLRDSEIEVADGEGDVINMKKDSITARVVSNASAVLTAGSVRLTDGVGDVVTMNNDVITAMTISNASAVLTTGSVLLTAPAGAVITANTTIIGNLQIIGNLSWTGTASGVPGASGLGGSLSVRQAWINGIEHSTHEHPDYDGRTGKPVQG</sequence>
<comment type="caution">
    <text evidence="1">The sequence shown here is derived from an EMBL/GenBank/DDBJ whole genome shotgun (WGS) entry which is preliminary data.</text>
</comment>
<organism evidence="1">
    <name type="scientific">Salmonella enterica subsp. enterica serovar Altona</name>
    <dbReference type="NCBI Taxonomy" id="1151173"/>
    <lineage>
        <taxon>Bacteria</taxon>
        <taxon>Pseudomonadati</taxon>
        <taxon>Pseudomonadota</taxon>
        <taxon>Gammaproteobacteria</taxon>
        <taxon>Enterobacterales</taxon>
        <taxon>Enterobacteriaceae</taxon>
        <taxon>Salmonella</taxon>
    </lineage>
</organism>
<gene>
    <name evidence="1" type="ORF">CB082_02850</name>
</gene>
<reference evidence="1" key="1">
    <citation type="submission" date="2018-07" db="EMBL/GenBank/DDBJ databases">
        <authorList>
            <consortium name="GenomeTrakr network: Whole genome sequencing for foodborne pathogen traceback"/>
        </authorList>
    </citation>
    <scope>NUCLEOTIDE SEQUENCE</scope>
    <source>
        <strain evidence="1">FSIS1701107</strain>
    </source>
</reference>
<dbReference type="EMBL" id="AAMHXE010000001">
    <property type="protein sequence ID" value="EDH5176352.1"/>
    <property type="molecule type" value="Genomic_DNA"/>
</dbReference>
<protein>
    <submittedName>
        <fullName evidence="1">Phage baseplate protein</fullName>
    </submittedName>
</protein>
<accession>A0A5I6H8W2</accession>
<dbReference type="InterPro" id="IPR037026">
    <property type="entry name" value="Vgr_OB-fold_dom_sf"/>
</dbReference>